<keyword evidence="4" id="KW-0736">Signalosome</keyword>
<dbReference type="GO" id="GO:0000338">
    <property type="term" value="P:protein deneddylation"/>
    <property type="evidence" value="ECO:0007669"/>
    <property type="project" value="InterPro"/>
</dbReference>
<dbReference type="InterPro" id="IPR033464">
    <property type="entry name" value="CSN8_PSD8_EIF3K"/>
</dbReference>
<comment type="subcellular location">
    <subcellularLocation>
        <location evidence="2">Cytoplasm</location>
    </subcellularLocation>
    <subcellularLocation>
        <location evidence="1">Nucleus</location>
    </subcellularLocation>
</comment>
<reference evidence="7 8" key="1">
    <citation type="journal article" date="2013" name="Curr. Biol.">
        <title>The Genome of the Foraminiferan Reticulomyxa filosa.</title>
        <authorList>
            <person name="Glockner G."/>
            <person name="Hulsmann N."/>
            <person name="Schleicher M."/>
            <person name="Noegel A.A."/>
            <person name="Eichinger L."/>
            <person name="Gallinger C."/>
            <person name="Pawlowski J."/>
            <person name="Sierra R."/>
            <person name="Euteneuer U."/>
            <person name="Pillet L."/>
            <person name="Moustafa A."/>
            <person name="Platzer M."/>
            <person name="Groth M."/>
            <person name="Szafranski K."/>
            <person name="Schliwa M."/>
        </authorList>
    </citation>
    <scope>NUCLEOTIDE SEQUENCE [LARGE SCALE GENOMIC DNA]</scope>
</reference>
<dbReference type="Pfam" id="PF10075">
    <property type="entry name" value="CSN8_PSD8_EIF3K"/>
    <property type="match status" value="1"/>
</dbReference>
<accession>X6NLF6</accession>
<keyword evidence="5" id="KW-0539">Nucleus</keyword>
<proteinExistence type="predicted"/>
<evidence type="ECO:0000313" key="8">
    <source>
        <dbReference type="Proteomes" id="UP000023152"/>
    </source>
</evidence>
<sequence length="253" mass="29227">MEIYTTFPTDEKSASEWLRGKRPINRLRELCEQAEIGTSSKLFDAQAVAYKFQLLTYLIQNELPLAKYLWKRLPAELKNPNLASEQQDTAKGRLFFADYYAKFRAHASEIQALWTIGQCMWREDFANVAKNINGFKWSSYLKPFVGELEREHRQRMVELVNQAYTSISMKELAETYLGGTLDSTTVKDIEALVSQQDNWTIDPKDKQVIVIAHNKRELPLDVNMLNDMTEYVCLMEAQQSLGIDKMAPAEKIQ</sequence>
<dbReference type="GO" id="GO:0008180">
    <property type="term" value="C:COP9 signalosome"/>
    <property type="evidence" value="ECO:0007669"/>
    <property type="project" value="UniProtKB-KW"/>
</dbReference>
<organism evidence="7 8">
    <name type="scientific">Reticulomyxa filosa</name>
    <dbReference type="NCBI Taxonomy" id="46433"/>
    <lineage>
        <taxon>Eukaryota</taxon>
        <taxon>Sar</taxon>
        <taxon>Rhizaria</taxon>
        <taxon>Retaria</taxon>
        <taxon>Foraminifera</taxon>
        <taxon>Monothalamids</taxon>
        <taxon>Reticulomyxidae</taxon>
        <taxon>Reticulomyxa</taxon>
    </lineage>
</organism>
<gene>
    <name evidence="7" type="ORF">RFI_10593</name>
</gene>
<keyword evidence="8" id="KW-1185">Reference proteome</keyword>
<evidence type="ECO:0000259" key="6">
    <source>
        <dbReference type="Pfam" id="PF10075"/>
    </source>
</evidence>
<protein>
    <recommendedName>
        <fullName evidence="6">CSN8/PSMD8/EIF3K domain-containing protein</fullName>
    </recommendedName>
</protein>
<dbReference type="PANTHER" id="PTHR13339:SF0">
    <property type="entry name" value="COP9 SIGNALOSOME COMPLEX SUBUNIT 8"/>
    <property type="match status" value="1"/>
</dbReference>
<name>X6NLF6_RETFI</name>
<evidence type="ECO:0000256" key="5">
    <source>
        <dbReference type="ARBA" id="ARBA00023242"/>
    </source>
</evidence>
<dbReference type="InterPro" id="IPR033205">
    <property type="entry name" value="COP9_CSN8"/>
</dbReference>
<dbReference type="GO" id="GO:0010387">
    <property type="term" value="P:COP9 signalosome assembly"/>
    <property type="evidence" value="ECO:0007669"/>
    <property type="project" value="InterPro"/>
</dbReference>
<evidence type="ECO:0000256" key="4">
    <source>
        <dbReference type="ARBA" id="ARBA00022790"/>
    </source>
</evidence>
<evidence type="ECO:0000256" key="2">
    <source>
        <dbReference type="ARBA" id="ARBA00004496"/>
    </source>
</evidence>
<comment type="caution">
    <text evidence="7">The sequence shown here is derived from an EMBL/GenBank/DDBJ whole genome shotgun (WGS) entry which is preliminary data.</text>
</comment>
<feature type="domain" description="CSN8/PSMD8/EIF3K" evidence="6">
    <location>
        <begin position="50"/>
        <end position="214"/>
    </location>
</feature>
<evidence type="ECO:0000256" key="1">
    <source>
        <dbReference type="ARBA" id="ARBA00004123"/>
    </source>
</evidence>
<dbReference type="PANTHER" id="PTHR13339">
    <property type="entry name" value="COP9 SIGNALOSOME COMPLEX SUBUNIT 8"/>
    <property type="match status" value="1"/>
</dbReference>
<keyword evidence="3" id="KW-0963">Cytoplasm</keyword>
<dbReference type="GO" id="GO:0005737">
    <property type="term" value="C:cytoplasm"/>
    <property type="evidence" value="ECO:0007669"/>
    <property type="project" value="UniProtKB-SubCell"/>
</dbReference>
<dbReference type="EMBL" id="ASPP01007796">
    <property type="protein sequence ID" value="ETO26544.1"/>
    <property type="molecule type" value="Genomic_DNA"/>
</dbReference>
<evidence type="ECO:0000313" key="7">
    <source>
        <dbReference type="EMBL" id="ETO26544.1"/>
    </source>
</evidence>
<evidence type="ECO:0000256" key="3">
    <source>
        <dbReference type="ARBA" id="ARBA00022490"/>
    </source>
</evidence>
<dbReference type="Proteomes" id="UP000023152">
    <property type="component" value="Unassembled WGS sequence"/>
</dbReference>
<dbReference type="OrthoDB" id="5351233at2759"/>
<dbReference type="AlphaFoldDB" id="X6NLF6"/>